<accession>A0A1G4KJC3</accession>
<dbReference type="EMBL" id="LT598453">
    <property type="protein sequence ID" value="SCV04588.1"/>
    <property type="molecule type" value="Genomic_DNA"/>
</dbReference>
<protein>
    <submittedName>
        <fullName evidence="2">LANO_0G11122g1_1</fullName>
    </submittedName>
</protein>
<sequence length="159" mass="17471">MGFETSQTSKGHQAKHARQSTPGKAHRVLRHQVLHDPSPCYNIDLPATSQSPCHNRRFLFLLRQPLPIVSSLLFSSLANLANLAALPPRDPAQCKKRNSLVLFAAFSLAQVTPHKKRPQRKRSAPAPQRLVVAVVAPAVALVWRNTLARIVGCVSGVRI</sequence>
<evidence type="ECO:0000256" key="1">
    <source>
        <dbReference type="SAM" id="MobiDB-lite"/>
    </source>
</evidence>
<organism evidence="2 3">
    <name type="scientific">Lachancea nothofagi CBS 11611</name>
    <dbReference type="NCBI Taxonomy" id="1266666"/>
    <lineage>
        <taxon>Eukaryota</taxon>
        <taxon>Fungi</taxon>
        <taxon>Dikarya</taxon>
        <taxon>Ascomycota</taxon>
        <taxon>Saccharomycotina</taxon>
        <taxon>Saccharomycetes</taxon>
        <taxon>Saccharomycetales</taxon>
        <taxon>Saccharomycetaceae</taxon>
        <taxon>Lachancea</taxon>
    </lineage>
</organism>
<gene>
    <name evidence="2" type="ORF">LANO_0G11122G</name>
</gene>
<feature type="compositionally biased region" description="Basic residues" evidence="1">
    <location>
        <begin position="12"/>
        <end position="25"/>
    </location>
</feature>
<name>A0A1G4KJC3_9SACH</name>
<proteinExistence type="predicted"/>
<dbReference type="AlphaFoldDB" id="A0A1G4KJC3"/>
<reference evidence="3" key="1">
    <citation type="submission" date="2016-03" db="EMBL/GenBank/DDBJ databases">
        <authorList>
            <person name="Devillers Hugo."/>
        </authorList>
    </citation>
    <scope>NUCLEOTIDE SEQUENCE [LARGE SCALE GENOMIC DNA]</scope>
</reference>
<feature type="compositionally biased region" description="Polar residues" evidence="1">
    <location>
        <begin position="1"/>
        <end position="11"/>
    </location>
</feature>
<evidence type="ECO:0000313" key="2">
    <source>
        <dbReference type="EMBL" id="SCV04588.1"/>
    </source>
</evidence>
<feature type="region of interest" description="Disordered" evidence="1">
    <location>
        <begin position="1"/>
        <end position="25"/>
    </location>
</feature>
<keyword evidence="3" id="KW-1185">Reference proteome</keyword>
<dbReference type="Proteomes" id="UP000189911">
    <property type="component" value="Chromosome G"/>
</dbReference>
<evidence type="ECO:0000313" key="3">
    <source>
        <dbReference type="Proteomes" id="UP000189911"/>
    </source>
</evidence>